<keyword evidence="3" id="KW-1185">Reference proteome</keyword>
<comment type="caution">
    <text evidence="2">The sequence shown here is derived from an EMBL/GenBank/DDBJ whole genome shotgun (WGS) entry which is preliminary data.</text>
</comment>
<gene>
    <name evidence="2" type="ORF">ENSA5_42750</name>
</gene>
<name>A0A2S9XKG6_9BACT</name>
<evidence type="ECO:0000256" key="1">
    <source>
        <dbReference type="SAM" id="MobiDB-lite"/>
    </source>
</evidence>
<evidence type="ECO:0000313" key="3">
    <source>
        <dbReference type="Proteomes" id="UP000237968"/>
    </source>
</evidence>
<dbReference type="EMBL" id="PVNK01000186">
    <property type="protein sequence ID" value="PRP93376.1"/>
    <property type="molecule type" value="Genomic_DNA"/>
</dbReference>
<accession>A0A2S9XKG6</accession>
<proteinExistence type="predicted"/>
<dbReference type="AlphaFoldDB" id="A0A2S9XKG6"/>
<reference evidence="2 3" key="1">
    <citation type="submission" date="2018-03" db="EMBL/GenBank/DDBJ databases">
        <title>Draft Genome Sequences of the Obligatory Marine Myxobacteria Enhygromyxa salina SWB005.</title>
        <authorList>
            <person name="Poehlein A."/>
            <person name="Moghaddam J.A."/>
            <person name="Harms H."/>
            <person name="Alanjari M."/>
            <person name="Koenig G.M."/>
            <person name="Daniel R."/>
            <person name="Schaeberle T.F."/>
        </authorList>
    </citation>
    <scope>NUCLEOTIDE SEQUENCE [LARGE SCALE GENOMIC DNA]</scope>
    <source>
        <strain evidence="2 3">SWB005</strain>
    </source>
</reference>
<protein>
    <submittedName>
        <fullName evidence="2">Uncharacterized protein</fullName>
    </submittedName>
</protein>
<feature type="compositionally biased region" description="Basic and acidic residues" evidence="1">
    <location>
        <begin position="1"/>
        <end position="12"/>
    </location>
</feature>
<evidence type="ECO:0000313" key="2">
    <source>
        <dbReference type="EMBL" id="PRP93376.1"/>
    </source>
</evidence>
<dbReference type="Proteomes" id="UP000237968">
    <property type="component" value="Unassembled WGS sequence"/>
</dbReference>
<feature type="region of interest" description="Disordered" evidence="1">
    <location>
        <begin position="1"/>
        <end position="23"/>
    </location>
</feature>
<sequence>MEADEAGRRRESWAAAGNKPCAHESVTSERFGGMSSGDYVCLRCGKEFTSRAELPRGCSIL</sequence>
<organism evidence="2 3">
    <name type="scientific">Enhygromyxa salina</name>
    <dbReference type="NCBI Taxonomy" id="215803"/>
    <lineage>
        <taxon>Bacteria</taxon>
        <taxon>Pseudomonadati</taxon>
        <taxon>Myxococcota</taxon>
        <taxon>Polyangia</taxon>
        <taxon>Nannocystales</taxon>
        <taxon>Nannocystaceae</taxon>
        <taxon>Enhygromyxa</taxon>
    </lineage>
</organism>